<dbReference type="SUPFAM" id="SSF50729">
    <property type="entry name" value="PH domain-like"/>
    <property type="match status" value="1"/>
</dbReference>
<evidence type="ECO:0000256" key="3">
    <source>
        <dbReference type="ARBA" id="ARBA00022490"/>
    </source>
</evidence>
<keyword evidence="7 13" id="KW-0255">Endonuclease</keyword>
<evidence type="ECO:0000256" key="5">
    <source>
        <dbReference type="ARBA" id="ARBA00022723"/>
    </source>
</evidence>
<evidence type="ECO:0000259" key="15">
    <source>
        <dbReference type="PROSITE" id="PS50003"/>
    </source>
</evidence>
<dbReference type="Pfam" id="PF01369">
    <property type="entry name" value="Sec7"/>
    <property type="match status" value="1"/>
</dbReference>
<dbReference type="GO" id="GO:0016787">
    <property type="term" value="F:hydrolase activity"/>
    <property type="evidence" value="ECO:0007669"/>
    <property type="project" value="UniProtKB-KW"/>
</dbReference>
<dbReference type="GO" id="GO:0004519">
    <property type="term" value="F:endonuclease activity"/>
    <property type="evidence" value="ECO:0007669"/>
    <property type="project" value="UniProtKB-KW"/>
</dbReference>
<dbReference type="PROSITE" id="PS50003">
    <property type="entry name" value="PH_DOMAIN"/>
    <property type="match status" value="1"/>
</dbReference>
<dbReference type="SMART" id="SM00233">
    <property type="entry name" value="PH"/>
    <property type="match status" value="1"/>
</dbReference>
<dbReference type="InterPro" id="IPR000904">
    <property type="entry name" value="Sec7_dom"/>
</dbReference>
<dbReference type="GO" id="GO:0005085">
    <property type="term" value="F:guanyl-nucleotide exchange factor activity"/>
    <property type="evidence" value="ECO:0007669"/>
    <property type="project" value="InterPro"/>
</dbReference>
<keyword evidence="6" id="KW-0677">Repeat</keyword>
<comment type="similarity">
    <text evidence="2 13">Belongs to the ANKZF1/VMS1 family.</text>
</comment>
<comment type="subcellular location">
    <subcellularLocation>
        <location evidence="1">Cytoplasm</location>
    </subcellularLocation>
</comment>
<evidence type="ECO:0000256" key="2">
    <source>
        <dbReference type="ARBA" id="ARBA00009262"/>
    </source>
</evidence>
<keyword evidence="8" id="KW-0863">Zinc-finger</keyword>
<evidence type="ECO:0000313" key="18">
    <source>
        <dbReference type="EMBL" id="UMM25869.1"/>
    </source>
</evidence>
<dbReference type="EMBL" id="CP092622">
    <property type="protein sequence ID" value="UMM25869.1"/>
    <property type="molecule type" value="Genomic_DNA"/>
</dbReference>
<evidence type="ECO:0000256" key="13">
    <source>
        <dbReference type="PROSITE-ProRule" id="PRU01389"/>
    </source>
</evidence>
<dbReference type="Pfam" id="PF00169">
    <property type="entry name" value="PH"/>
    <property type="match status" value="1"/>
</dbReference>
<keyword evidence="11" id="KW-0040">ANK repeat</keyword>
<dbReference type="Proteomes" id="UP000829354">
    <property type="component" value="Chromosome III"/>
</dbReference>
<dbReference type="InterPro" id="IPR023394">
    <property type="entry name" value="Sec7_C_sf"/>
</dbReference>
<protein>
    <submittedName>
        <fullName evidence="18">Uncharacterized protein</fullName>
    </submittedName>
</protein>
<evidence type="ECO:0000259" key="16">
    <source>
        <dbReference type="PROSITE" id="PS50190"/>
    </source>
</evidence>
<dbReference type="GO" id="GO:0008270">
    <property type="term" value="F:zinc ion binding"/>
    <property type="evidence" value="ECO:0007669"/>
    <property type="project" value="UniProtKB-KW"/>
</dbReference>
<evidence type="ECO:0000256" key="6">
    <source>
        <dbReference type="ARBA" id="ARBA00022737"/>
    </source>
</evidence>
<dbReference type="InterPro" id="IPR047139">
    <property type="entry name" value="ANKZ1/VMS1"/>
</dbReference>
<keyword evidence="10" id="KW-0862">Zinc</keyword>
<keyword evidence="12" id="KW-0175">Coiled coil</keyword>
<keyword evidence="4 13" id="KW-0540">Nuclease</keyword>
<feature type="active site" evidence="13">
    <location>
        <position position="610"/>
    </location>
</feature>
<accession>A0AAE9EPX8</accession>
<keyword evidence="9 13" id="KW-0378">Hydrolase</keyword>
<sequence length="1023" mass="117887">MSSRYSERNGPSESEKMTLPKVRKRKAQLVDEIEALKNEVREVDEELDQVYYTHPKSKDYQKIVVNGRKKFNQDPWKALDWLASRNVVAKDPQALALWMKAGEGLSKSAIGEILGDNRPFALETLDKFTREHRLHDVPIVPALRQYLFSFRLPGESQKINRILEKFAEIYALQNPSYGNADQAHTVAYSCIMVNTLLHNPNVKDKPTLEKYIEMNEQLLESGAITIEQLTEVYESVSITQFKIPDEVSPTGKGSVNDILLHAEREGWLFKQSSNPLFSGALSWKKRWFVLSENCLYYFDQMTDKEPKGIITLANVGIRKVEAPTRPFMFEIYSLSDGQIKACKTEQDGRLVEGRHSIYRICAVNDEDMRSWINAISRMMAPQQQTMARPKTPKIMVLTLKSLEFMNGVEAFRIEENEEDVSGGKVAEKESVSVETDAGMALMLEWKMRLSEDSDMCTTCQCSVDFQDRSAILEHYQSLFHRTNILRKAKNLPIFEEEDFDGTENDDHDLTQSSQTLSATVESDDEEFDALLLPANRAFFVCDDHVFSIPRNILHVDETDVTNSTFLRPFNCTIILWNGGHFAAAVFENDRTAAQKSFHRYVARAKQGGVQSQHDSGGKGAAKSAGAQLRRYNEQKMKEEIQQMVRDWSQHLQKTPLVFIRCATYHRSVFFEANADLYPRDARIRTIPFETKRPTKDEVEETWRRLQEVRPHGTNSEFRSEMEEIREKRKELARKVAGRKLKDGGLSMICEWSDHDDENKDEQSVKKARKTQQIRVRAMRKASEDVVQQSIQWPGLDDEWRQKTYNLIRRDDATSLREHVESLNEDVKNEAIDYLRNAKIPPNRSHFLHVSAANSAKNCLKYLLDDVQCDSGAKDGAGLPPYSSSANAEIKSIFVDYRSKNDPSGPNWGRTHIPEPKKRVELTEEQEKEKAEKQREKKQRQKARERTKKEEQKQMELENAECQKYREMSERERRAQAVERRLAGLPPIMRCHQCGRQLPPTPFQYSHFNFCTTDCVAGHRKANP</sequence>
<dbReference type="Pfam" id="PF18716">
    <property type="entry name" value="VATC"/>
    <property type="match status" value="1"/>
</dbReference>
<keyword evidence="5" id="KW-0479">Metal-binding</keyword>
<evidence type="ECO:0000256" key="9">
    <source>
        <dbReference type="ARBA" id="ARBA00022801"/>
    </source>
</evidence>
<feature type="domain" description="SEC7" evidence="16">
    <location>
        <begin position="53"/>
        <end position="239"/>
    </location>
</feature>
<evidence type="ECO:0000256" key="4">
    <source>
        <dbReference type="ARBA" id="ARBA00022722"/>
    </source>
</evidence>
<dbReference type="GO" id="GO:0032012">
    <property type="term" value="P:regulation of ARF protein signal transduction"/>
    <property type="evidence" value="ECO:0007669"/>
    <property type="project" value="InterPro"/>
</dbReference>
<evidence type="ECO:0000313" key="19">
    <source>
        <dbReference type="Proteomes" id="UP000829354"/>
    </source>
</evidence>
<dbReference type="PROSITE" id="PS50190">
    <property type="entry name" value="SEC7"/>
    <property type="match status" value="1"/>
</dbReference>
<gene>
    <name evidence="18" type="ORF">L5515_005512</name>
</gene>
<dbReference type="PANTHER" id="PTHR16036">
    <property type="entry name" value="ANKYRIN REPEAT AND ZINC FINGER DOMAIN-CONTAINING PROTEIN 1"/>
    <property type="match status" value="1"/>
</dbReference>
<evidence type="ECO:0000256" key="7">
    <source>
        <dbReference type="ARBA" id="ARBA00022759"/>
    </source>
</evidence>
<evidence type="ECO:0000256" key="1">
    <source>
        <dbReference type="ARBA" id="ARBA00004496"/>
    </source>
</evidence>
<feature type="compositionally biased region" description="Basic and acidic residues" evidence="14">
    <location>
        <begin position="911"/>
        <end position="934"/>
    </location>
</feature>
<dbReference type="InterPro" id="IPR041175">
    <property type="entry name" value="VLRF1/Vms1"/>
</dbReference>
<organism evidence="18 19">
    <name type="scientific">Caenorhabditis briggsae</name>
    <dbReference type="NCBI Taxonomy" id="6238"/>
    <lineage>
        <taxon>Eukaryota</taxon>
        <taxon>Metazoa</taxon>
        <taxon>Ecdysozoa</taxon>
        <taxon>Nematoda</taxon>
        <taxon>Chromadorea</taxon>
        <taxon>Rhabditida</taxon>
        <taxon>Rhabditina</taxon>
        <taxon>Rhabditomorpha</taxon>
        <taxon>Rhabditoidea</taxon>
        <taxon>Rhabditidae</taxon>
        <taxon>Peloderinae</taxon>
        <taxon>Caenorhabditis</taxon>
    </lineage>
</organism>
<dbReference type="InterPro" id="IPR011993">
    <property type="entry name" value="PH-like_dom_sf"/>
</dbReference>
<feature type="region of interest" description="Disordered" evidence="14">
    <location>
        <begin position="1"/>
        <end position="21"/>
    </location>
</feature>
<reference evidence="18 19" key="1">
    <citation type="submission" date="2022-04" db="EMBL/GenBank/DDBJ databases">
        <title>Chromosome-level reference genomes for two strains of Caenorhabditis briggsae: an improved platform for comparative genomics.</title>
        <authorList>
            <person name="Stevens L."/>
            <person name="Andersen E."/>
        </authorList>
    </citation>
    <scope>NUCLEOTIDE SEQUENCE [LARGE SCALE GENOMIC DNA]</scope>
    <source>
        <strain evidence="18">VX34</strain>
        <tissue evidence="18">Whole-organism</tissue>
    </source>
</reference>
<proteinExistence type="inferred from homology"/>
<dbReference type="PROSITE" id="PS00028">
    <property type="entry name" value="ZINC_FINGER_C2H2_1"/>
    <property type="match status" value="1"/>
</dbReference>
<dbReference type="PANTHER" id="PTHR16036:SF2">
    <property type="entry name" value="TRNA ENDONUCLEASE ANKZF1"/>
    <property type="match status" value="1"/>
</dbReference>
<dbReference type="GO" id="GO:0005737">
    <property type="term" value="C:cytoplasm"/>
    <property type="evidence" value="ECO:0007669"/>
    <property type="project" value="UniProtKB-SubCell"/>
</dbReference>
<comment type="domain">
    <text evidence="13">The VLRF1 domain mediates binding to the 60S ribosomal subunit.</text>
</comment>
<feature type="compositionally biased region" description="Polar residues" evidence="14">
    <location>
        <begin position="1"/>
        <end position="12"/>
    </location>
</feature>
<feature type="domain" description="VLRF1" evidence="17">
    <location>
        <begin position="567"/>
        <end position="708"/>
    </location>
</feature>
<dbReference type="InterPro" id="IPR035999">
    <property type="entry name" value="Sec7_dom_sf"/>
</dbReference>
<dbReference type="SUPFAM" id="SSF48425">
    <property type="entry name" value="Sec7 domain"/>
    <property type="match status" value="1"/>
</dbReference>
<dbReference type="AlphaFoldDB" id="A0AAE9EPX8"/>
<evidence type="ECO:0000256" key="12">
    <source>
        <dbReference type="ARBA" id="ARBA00023054"/>
    </source>
</evidence>
<dbReference type="Pfam" id="PF18826">
    <property type="entry name" value="bVLRF1"/>
    <property type="match status" value="1"/>
</dbReference>
<evidence type="ECO:0000259" key="17">
    <source>
        <dbReference type="PROSITE" id="PS52044"/>
    </source>
</evidence>
<evidence type="ECO:0000256" key="14">
    <source>
        <dbReference type="SAM" id="MobiDB-lite"/>
    </source>
</evidence>
<feature type="domain" description="PH" evidence="15">
    <location>
        <begin position="261"/>
        <end position="380"/>
    </location>
</feature>
<dbReference type="Gene3D" id="2.30.29.30">
    <property type="entry name" value="Pleckstrin-homology domain (PH domain)/Phosphotyrosine-binding domain (PTB)"/>
    <property type="match status" value="1"/>
</dbReference>
<dbReference type="InterPro" id="IPR001849">
    <property type="entry name" value="PH_domain"/>
</dbReference>
<evidence type="ECO:0000256" key="10">
    <source>
        <dbReference type="ARBA" id="ARBA00022833"/>
    </source>
</evidence>
<feature type="region of interest" description="Disordered" evidence="14">
    <location>
        <begin position="896"/>
        <end position="954"/>
    </location>
</feature>
<dbReference type="PROSITE" id="PS52044">
    <property type="entry name" value="VLRF1"/>
    <property type="match status" value="1"/>
</dbReference>
<dbReference type="Gene3D" id="1.10.1000.11">
    <property type="entry name" value="Arf Nucleotide-binding Site Opener,domain 2"/>
    <property type="match status" value="1"/>
</dbReference>
<feature type="compositionally biased region" description="Basic and acidic residues" evidence="14">
    <location>
        <begin position="941"/>
        <end position="954"/>
    </location>
</feature>
<dbReference type="InterPro" id="IPR013087">
    <property type="entry name" value="Znf_C2H2_type"/>
</dbReference>
<evidence type="ECO:0000256" key="11">
    <source>
        <dbReference type="ARBA" id="ARBA00023043"/>
    </source>
</evidence>
<dbReference type="SMART" id="SM00222">
    <property type="entry name" value="Sec7"/>
    <property type="match status" value="1"/>
</dbReference>
<dbReference type="CDD" id="cd01252">
    <property type="entry name" value="PH_GRP1-like"/>
    <property type="match status" value="1"/>
</dbReference>
<name>A0AAE9EPX8_CAEBR</name>
<dbReference type="InterPro" id="IPR041540">
    <property type="entry name" value="VATC"/>
</dbReference>
<keyword evidence="19" id="KW-1185">Reference proteome</keyword>
<keyword evidence="3 13" id="KW-0963">Cytoplasm</keyword>
<dbReference type="Gene3D" id="1.10.220.20">
    <property type="match status" value="1"/>
</dbReference>
<evidence type="ECO:0000256" key="8">
    <source>
        <dbReference type="ARBA" id="ARBA00022771"/>
    </source>
</evidence>
<dbReference type="CDD" id="cd00171">
    <property type="entry name" value="Sec7"/>
    <property type="match status" value="1"/>
</dbReference>